<dbReference type="Proteomes" id="UP001162156">
    <property type="component" value="Unassembled WGS sequence"/>
</dbReference>
<name>A0AAV8ZQX4_9CUCU</name>
<keyword evidence="2" id="KW-1185">Reference proteome</keyword>
<gene>
    <name evidence="1" type="ORF">NQ314_003252</name>
</gene>
<dbReference type="AlphaFoldDB" id="A0AAV8ZQX4"/>
<evidence type="ECO:0000313" key="1">
    <source>
        <dbReference type="EMBL" id="KAJ8966888.1"/>
    </source>
</evidence>
<dbReference type="EMBL" id="JANEYF010000927">
    <property type="protein sequence ID" value="KAJ8966888.1"/>
    <property type="molecule type" value="Genomic_DNA"/>
</dbReference>
<protein>
    <submittedName>
        <fullName evidence="1">Uncharacterized protein</fullName>
    </submittedName>
</protein>
<reference evidence="1" key="1">
    <citation type="journal article" date="2023" name="Insect Mol. Biol.">
        <title>Genome sequencing provides insights into the evolution of gene families encoding plant cell wall-degrading enzymes in longhorned beetles.</title>
        <authorList>
            <person name="Shin N.R."/>
            <person name="Okamura Y."/>
            <person name="Kirsch R."/>
            <person name="Pauchet Y."/>
        </authorList>
    </citation>
    <scope>NUCLEOTIDE SEQUENCE</scope>
    <source>
        <strain evidence="1">RBIC_L_NR</strain>
    </source>
</reference>
<proteinExistence type="predicted"/>
<sequence>MSLPADVSVFKPLKASWKRAVRERQSRPGNLNRVLTKLNFCSILADVLNNAKLPEYIKNGFRKCGIDPFNLNTIDFTKCVQNKLENHKRE</sequence>
<comment type="caution">
    <text evidence="1">The sequence shown here is derived from an EMBL/GenBank/DDBJ whole genome shotgun (WGS) entry which is preliminary data.</text>
</comment>
<organism evidence="1 2">
    <name type="scientific">Rhamnusium bicolor</name>
    <dbReference type="NCBI Taxonomy" id="1586634"/>
    <lineage>
        <taxon>Eukaryota</taxon>
        <taxon>Metazoa</taxon>
        <taxon>Ecdysozoa</taxon>
        <taxon>Arthropoda</taxon>
        <taxon>Hexapoda</taxon>
        <taxon>Insecta</taxon>
        <taxon>Pterygota</taxon>
        <taxon>Neoptera</taxon>
        <taxon>Endopterygota</taxon>
        <taxon>Coleoptera</taxon>
        <taxon>Polyphaga</taxon>
        <taxon>Cucujiformia</taxon>
        <taxon>Chrysomeloidea</taxon>
        <taxon>Cerambycidae</taxon>
        <taxon>Lepturinae</taxon>
        <taxon>Rhagiini</taxon>
        <taxon>Rhamnusium</taxon>
    </lineage>
</organism>
<accession>A0AAV8ZQX4</accession>
<evidence type="ECO:0000313" key="2">
    <source>
        <dbReference type="Proteomes" id="UP001162156"/>
    </source>
</evidence>